<dbReference type="EC" id="6.1.1.9" evidence="1 9"/>
<keyword evidence="6 10" id="KW-0648">Protein biosynthesis</keyword>
<dbReference type="CDD" id="cd07962">
    <property type="entry name" value="Anticodon_Ia_Val"/>
    <property type="match status" value="1"/>
</dbReference>
<feature type="domain" description="Aminoacyl-tRNA synthetase class Ia" evidence="11">
    <location>
        <begin position="18"/>
        <end position="573"/>
    </location>
</feature>
<comment type="catalytic activity">
    <reaction evidence="8">
        <text>tRNA(Val) + L-valine + ATP = L-valyl-tRNA(Val) + AMP + diphosphate</text>
        <dbReference type="Rhea" id="RHEA:10704"/>
        <dbReference type="Rhea" id="RHEA-COMP:9672"/>
        <dbReference type="Rhea" id="RHEA-COMP:9708"/>
        <dbReference type="ChEBI" id="CHEBI:30616"/>
        <dbReference type="ChEBI" id="CHEBI:33019"/>
        <dbReference type="ChEBI" id="CHEBI:57762"/>
        <dbReference type="ChEBI" id="CHEBI:78442"/>
        <dbReference type="ChEBI" id="CHEBI:78537"/>
        <dbReference type="ChEBI" id="CHEBI:456215"/>
        <dbReference type="EC" id="6.1.1.9"/>
    </reaction>
</comment>
<evidence type="ECO:0000256" key="9">
    <source>
        <dbReference type="NCBIfam" id="TIGR00422"/>
    </source>
</evidence>
<dbReference type="EMBL" id="MHLD01000012">
    <property type="protein sequence ID" value="OGZ02649.1"/>
    <property type="molecule type" value="Genomic_DNA"/>
</dbReference>
<evidence type="ECO:0000256" key="7">
    <source>
        <dbReference type="ARBA" id="ARBA00023146"/>
    </source>
</evidence>
<dbReference type="NCBIfam" id="NF004349">
    <property type="entry name" value="PRK05729.1"/>
    <property type="match status" value="1"/>
</dbReference>
<dbReference type="STRING" id="1798653.A3G64_03205"/>
<dbReference type="Pfam" id="PF00133">
    <property type="entry name" value="tRNA-synt_1"/>
    <property type="match status" value="1"/>
</dbReference>
<dbReference type="PROSITE" id="PS00178">
    <property type="entry name" value="AA_TRNA_LIGASE_I"/>
    <property type="match status" value="1"/>
</dbReference>
<dbReference type="InterPro" id="IPR013155">
    <property type="entry name" value="M/V/L/I-tRNA-synth_anticd-bd"/>
</dbReference>
<keyword evidence="3 10" id="KW-0436">Ligase</keyword>
<comment type="similarity">
    <text evidence="10">Belongs to the class-I aminoacyl-tRNA synthetase family.</text>
</comment>
<reference evidence="13 14" key="1">
    <citation type="journal article" date="2016" name="Nat. Commun.">
        <title>Thousands of microbial genomes shed light on interconnected biogeochemical processes in an aquifer system.</title>
        <authorList>
            <person name="Anantharaman K."/>
            <person name="Brown C.T."/>
            <person name="Hug L.A."/>
            <person name="Sharon I."/>
            <person name="Castelle C.J."/>
            <person name="Probst A.J."/>
            <person name="Thomas B.C."/>
            <person name="Singh A."/>
            <person name="Wilkins M.J."/>
            <person name="Karaoz U."/>
            <person name="Brodie E.L."/>
            <person name="Williams K.H."/>
            <person name="Hubbard S.S."/>
            <person name="Banfield J.F."/>
        </authorList>
    </citation>
    <scope>NUCLEOTIDE SEQUENCE [LARGE SCALE GENOMIC DNA]</scope>
</reference>
<dbReference type="PRINTS" id="PR00986">
    <property type="entry name" value="TRNASYNTHVAL"/>
</dbReference>
<evidence type="ECO:0000256" key="8">
    <source>
        <dbReference type="ARBA" id="ARBA00047552"/>
    </source>
</evidence>
<evidence type="ECO:0000256" key="1">
    <source>
        <dbReference type="ARBA" id="ARBA00013169"/>
    </source>
</evidence>
<name>A0A1G2CMS6_9BACT</name>
<evidence type="ECO:0000313" key="14">
    <source>
        <dbReference type="Proteomes" id="UP000179281"/>
    </source>
</evidence>
<evidence type="ECO:0000313" key="13">
    <source>
        <dbReference type="EMBL" id="OGZ02649.1"/>
    </source>
</evidence>
<dbReference type="Pfam" id="PF08264">
    <property type="entry name" value="Anticodon_1"/>
    <property type="match status" value="1"/>
</dbReference>
<dbReference type="InterPro" id="IPR001412">
    <property type="entry name" value="aa-tRNA-synth_I_CS"/>
</dbReference>
<accession>A0A1G2CMS6</accession>
<evidence type="ECO:0000256" key="3">
    <source>
        <dbReference type="ARBA" id="ARBA00022598"/>
    </source>
</evidence>
<feature type="domain" description="Methionyl/Valyl/Leucyl/Isoleucyl-tRNA synthetase anticodon-binding" evidence="12">
    <location>
        <begin position="617"/>
        <end position="724"/>
    </location>
</feature>
<evidence type="ECO:0000256" key="2">
    <source>
        <dbReference type="ARBA" id="ARBA00022490"/>
    </source>
</evidence>
<evidence type="ECO:0000259" key="11">
    <source>
        <dbReference type="Pfam" id="PF00133"/>
    </source>
</evidence>
<keyword evidence="7 10" id="KW-0030">Aminoacyl-tRNA synthetase</keyword>
<protein>
    <recommendedName>
        <fullName evidence="1 9">Valine--tRNA ligase</fullName>
        <ecNumber evidence="1 9">6.1.1.9</ecNumber>
    </recommendedName>
</protein>
<keyword evidence="5 10" id="KW-0067">ATP-binding</keyword>
<dbReference type="InterPro" id="IPR009080">
    <property type="entry name" value="tRNAsynth_Ia_anticodon-bd"/>
</dbReference>
<dbReference type="GO" id="GO:0004832">
    <property type="term" value="F:valine-tRNA ligase activity"/>
    <property type="evidence" value="ECO:0007669"/>
    <property type="project" value="UniProtKB-UniRule"/>
</dbReference>
<sequence length="724" mass="83236">MPELLEKAYDASAHEKKLYKEWEASGFFNPDDLPDQGGEPYCIIMPPPNANAPLHAGHALFLTIQDILIRFARMRGKRALWLPGTDHAGFETQVVFEKKLEKQGRSRFKMEREEFYKEIWDFVQENKHVSEEGMRRMGASCDWSRNVFTLDPRIVRIVYETFKKMHEDGLVYRGERIANWCTKHQTSLSDLETKYEEREDPLYYIAYGPFELATVRPETKFGDTAVAVNPKDERYKKFVGTEIEIETVLGRALLKVIADDAVDPEFGTGVVKVTPAHDPADFDIWQRHKDEIPGPRQVIDKCGRMNELAGPYQGLKVAEARTRVVADLEKKGLLVKTDPHYKHNVQLCYKCGTVIEPLIMPQWYVAMTKPLPDGRPSLRDMAVAAVESKTIAILPEWQEKIFMHWMKNLRDWPISRQIWWGIPIPVKYCGCGEIIVDIDDDVTKCPRCTSGELTRDPDTFDTWFSSGQWPYATLQAAGTRDFETFFPTDVMETGYDILFFWVARMIMFSYYRTGKEPFRTVLIQGLVRDKDRQKMSKSKGNVVDPLGVIDTHGTDALRFALVFGSAPGTDIPLSEDKVRGMKHFANKLWNIARFILANTEQKHFALQEPPEPKTDDDRAVLANLAETKERVTGHLDRFELHEAAQAAYHFAWHELADVYIEKSKGQLASDGVSATEHGERTREVLAYALRATIKLLHPFMPFVTEAIYQKLPRKDQPFLMVERW</sequence>
<dbReference type="NCBIfam" id="TIGR00422">
    <property type="entry name" value="valS"/>
    <property type="match status" value="1"/>
</dbReference>
<dbReference type="AlphaFoldDB" id="A0A1G2CMS6"/>
<dbReference type="InterPro" id="IPR002300">
    <property type="entry name" value="aa-tRNA-synth_Ia"/>
</dbReference>
<comment type="caution">
    <text evidence="13">The sequence shown here is derived from an EMBL/GenBank/DDBJ whole genome shotgun (WGS) entry which is preliminary data.</text>
</comment>
<evidence type="ECO:0000256" key="10">
    <source>
        <dbReference type="RuleBase" id="RU363035"/>
    </source>
</evidence>
<dbReference type="InterPro" id="IPR033705">
    <property type="entry name" value="Anticodon_Ia_Val"/>
</dbReference>
<dbReference type="Gene3D" id="3.40.50.620">
    <property type="entry name" value="HUPs"/>
    <property type="match status" value="2"/>
</dbReference>
<organism evidence="13 14">
    <name type="scientific">Candidatus Liptonbacteria bacterium RIFCSPLOWO2_12_FULL_60_15</name>
    <dbReference type="NCBI Taxonomy" id="1798653"/>
    <lineage>
        <taxon>Bacteria</taxon>
        <taxon>Candidatus Liptoniibacteriota</taxon>
    </lineage>
</organism>
<dbReference type="GO" id="GO:0005524">
    <property type="term" value="F:ATP binding"/>
    <property type="evidence" value="ECO:0007669"/>
    <property type="project" value="UniProtKB-KW"/>
</dbReference>
<keyword evidence="2" id="KW-0963">Cytoplasm</keyword>
<dbReference type="SUPFAM" id="SSF47323">
    <property type="entry name" value="Anticodon-binding domain of a subclass of class I aminoacyl-tRNA synthetases"/>
    <property type="match status" value="1"/>
</dbReference>
<evidence type="ECO:0000256" key="5">
    <source>
        <dbReference type="ARBA" id="ARBA00022840"/>
    </source>
</evidence>
<dbReference type="CDD" id="cd00817">
    <property type="entry name" value="ValRS_core"/>
    <property type="match status" value="1"/>
</dbReference>
<dbReference type="SUPFAM" id="SSF50677">
    <property type="entry name" value="ValRS/IleRS/LeuRS editing domain"/>
    <property type="match status" value="1"/>
</dbReference>
<dbReference type="InterPro" id="IPR014729">
    <property type="entry name" value="Rossmann-like_a/b/a_fold"/>
</dbReference>
<evidence type="ECO:0000256" key="6">
    <source>
        <dbReference type="ARBA" id="ARBA00022917"/>
    </source>
</evidence>
<dbReference type="Gene3D" id="1.10.730.10">
    <property type="entry name" value="Isoleucyl-tRNA Synthetase, Domain 1"/>
    <property type="match status" value="1"/>
</dbReference>
<dbReference type="GO" id="GO:0006438">
    <property type="term" value="P:valyl-tRNA aminoacylation"/>
    <property type="evidence" value="ECO:0007669"/>
    <property type="project" value="UniProtKB-UniRule"/>
</dbReference>
<dbReference type="SUPFAM" id="SSF52374">
    <property type="entry name" value="Nucleotidylyl transferase"/>
    <property type="match status" value="1"/>
</dbReference>
<evidence type="ECO:0000259" key="12">
    <source>
        <dbReference type="Pfam" id="PF08264"/>
    </source>
</evidence>
<dbReference type="InterPro" id="IPR009008">
    <property type="entry name" value="Val/Leu/Ile-tRNA-synth_edit"/>
</dbReference>
<gene>
    <name evidence="13" type="ORF">A3G64_03205</name>
</gene>
<dbReference type="PANTHER" id="PTHR11946:SF93">
    <property type="entry name" value="VALINE--TRNA LIGASE, CHLOROPLASTIC_MITOCHONDRIAL 2"/>
    <property type="match status" value="1"/>
</dbReference>
<proteinExistence type="inferred from homology"/>
<dbReference type="GO" id="GO:0002161">
    <property type="term" value="F:aminoacyl-tRNA deacylase activity"/>
    <property type="evidence" value="ECO:0007669"/>
    <property type="project" value="InterPro"/>
</dbReference>
<dbReference type="GO" id="GO:0005829">
    <property type="term" value="C:cytosol"/>
    <property type="evidence" value="ECO:0007669"/>
    <property type="project" value="TreeGrafter"/>
</dbReference>
<dbReference type="PANTHER" id="PTHR11946">
    <property type="entry name" value="VALYL-TRNA SYNTHETASES"/>
    <property type="match status" value="1"/>
</dbReference>
<keyword evidence="4 10" id="KW-0547">Nucleotide-binding</keyword>
<dbReference type="InterPro" id="IPR002303">
    <property type="entry name" value="Valyl-tRNA_ligase"/>
</dbReference>
<evidence type="ECO:0000256" key="4">
    <source>
        <dbReference type="ARBA" id="ARBA00022741"/>
    </source>
</evidence>
<dbReference type="Proteomes" id="UP000179281">
    <property type="component" value="Unassembled WGS sequence"/>
</dbReference>